<evidence type="ECO:0000256" key="3">
    <source>
        <dbReference type="HAMAP-Rule" id="MF_01151"/>
    </source>
</evidence>
<dbReference type="PROSITE" id="PS01071">
    <property type="entry name" value="GRPE"/>
    <property type="match status" value="1"/>
</dbReference>
<keyword evidence="3" id="KW-0963">Cytoplasm</keyword>
<proteinExistence type="inferred from homology"/>
<dbReference type="SUPFAM" id="SSF51064">
    <property type="entry name" value="Head domain of nucleotide exchange factor GrpE"/>
    <property type="match status" value="1"/>
</dbReference>
<dbReference type="EMBL" id="CP104003">
    <property type="protein sequence ID" value="UWM55030.1"/>
    <property type="molecule type" value="Genomic_DNA"/>
</dbReference>
<comment type="subcellular location">
    <subcellularLocation>
        <location evidence="3">Cytoplasm</location>
    </subcellularLocation>
</comment>
<dbReference type="PANTHER" id="PTHR21237">
    <property type="entry name" value="GRPE PROTEIN"/>
    <property type="match status" value="1"/>
</dbReference>
<dbReference type="Proteomes" id="UP001057580">
    <property type="component" value="Chromosome"/>
</dbReference>
<dbReference type="Pfam" id="PF01025">
    <property type="entry name" value="GrpE"/>
    <property type="match status" value="1"/>
</dbReference>
<feature type="region of interest" description="Disordered" evidence="6">
    <location>
        <begin position="76"/>
        <end position="106"/>
    </location>
</feature>
<dbReference type="KEGG" id="ssai:N0B31_01825"/>
<feature type="compositionally biased region" description="Acidic residues" evidence="6">
    <location>
        <begin position="1"/>
        <end position="19"/>
    </location>
</feature>
<accession>A0A9E7R5H6</accession>
<evidence type="ECO:0000256" key="6">
    <source>
        <dbReference type="SAM" id="MobiDB-lite"/>
    </source>
</evidence>
<dbReference type="GO" id="GO:0051082">
    <property type="term" value="F:unfolded protein binding"/>
    <property type="evidence" value="ECO:0007669"/>
    <property type="project" value="TreeGrafter"/>
</dbReference>
<evidence type="ECO:0000256" key="2">
    <source>
        <dbReference type="ARBA" id="ARBA00023186"/>
    </source>
</evidence>
<dbReference type="GO" id="GO:0000774">
    <property type="term" value="F:adenyl-nucleotide exchange factor activity"/>
    <property type="evidence" value="ECO:0007669"/>
    <property type="project" value="InterPro"/>
</dbReference>
<dbReference type="AlphaFoldDB" id="A0A9E7R5H6"/>
<keyword evidence="8" id="KW-1185">Reference proteome</keyword>
<keyword evidence="3 4" id="KW-0346">Stress response</keyword>
<evidence type="ECO:0000313" key="8">
    <source>
        <dbReference type="Proteomes" id="UP001057580"/>
    </source>
</evidence>
<name>A0A9E7R5H6_9EURY</name>
<dbReference type="PANTHER" id="PTHR21237:SF23">
    <property type="entry name" value="GRPE PROTEIN HOMOLOG, MITOCHONDRIAL"/>
    <property type="match status" value="1"/>
</dbReference>
<feature type="compositionally biased region" description="Basic and acidic residues" evidence="6">
    <location>
        <begin position="76"/>
        <end position="86"/>
    </location>
</feature>
<protein>
    <recommendedName>
        <fullName evidence="3 4">Protein GrpE</fullName>
    </recommendedName>
    <alternativeName>
        <fullName evidence="3">HSP-70 cofactor</fullName>
    </alternativeName>
</protein>
<dbReference type="GeneID" id="74941121"/>
<evidence type="ECO:0000256" key="1">
    <source>
        <dbReference type="ARBA" id="ARBA00009054"/>
    </source>
</evidence>
<dbReference type="GO" id="GO:0006457">
    <property type="term" value="P:protein folding"/>
    <property type="evidence" value="ECO:0007669"/>
    <property type="project" value="InterPro"/>
</dbReference>
<dbReference type="CDD" id="cd00446">
    <property type="entry name" value="GrpE"/>
    <property type="match status" value="1"/>
</dbReference>
<feature type="region of interest" description="Disordered" evidence="6">
    <location>
        <begin position="1"/>
        <end position="48"/>
    </location>
</feature>
<reference evidence="7" key="1">
    <citation type="submission" date="2022-09" db="EMBL/GenBank/DDBJ databases">
        <title>Diverse halophilic archaea isolated from saline environments.</title>
        <authorList>
            <person name="Cui H.-L."/>
        </authorList>
    </citation>
    <scope>NUCLEOTIDE SEQUENCE</scope>
    <source>
        <strain evidence="7">ZS-35-S2</strain>
    </source>
</reference>
<comment type="similarity">
    <text evidence="1 3 5">Belongs to the GrpE family.</text>
</comment>
<dbReference type="InterPro" id="IPR009012">
    <property type="entry name" value="GrpE_head"/>
</dbReference>
<dbReference type="GO" id="GO:0051087">
    <property type="term" value="F:protein-folding chaperone binding"/>
    <property type="evidence" value="ECO:0007669"/>
    <property type="project" value="InterPro"/>
</dbReference>
<dbReference type="PRINTS" id="PR00773">
    <property type="entry name" value="GRPEPROTEIN"/>
</dbReference>
<evidence type="ECO:0000256" key="4">
    <source>
        <dbReference type="RuleBase" id="RU000639"/>
    </source>
</evidence>
<evidence type="ECO:0000256" key="5">
    <source>
        <dbReference type="RuleBase" id="RU004478"/>
    </source>
</evidence>
<feature type="compositionally biased region" description="Basic and acidic residues" evidence="6">
    <location>
        <begin position="97"/>
        <end position="106"/>
    </location>
</feature>
<dbReference type="RefSeq" id="WP_260594082.1">
    <property type="nucleotide sequence ID" value="NZ_CP104003.1"/>
</dbReference>
<organism evidence="7 8">
    <name type="scientific">Salinirubellus salinus</name>
    <dbReference type="NCBI Taxonomy" id="1364945"/>
    <lineage>
        <taxon>Archaea</taxon>
        <taxon>Methanobacteriati</taxon>
        <taxon>Methanobacteriota</taxon>
        <taxon>Stenosarchaea group</taxon>
        <taxon>Halobacteria</taxon>
        <taxon>Halobacteriales</taxon>
        <taxon>Natronomonadaceae</taxon>
        <taxon>Salinirubellus</taxon>
    </lineage>
</organism>
<comment type="function">
    <text evidence="3 4">Participates actively in the response to hyperosmotic and heat shock by preventing the aggregation of stress-denatured proteins, in association with DnaK and GrpE. It is the nucleotide exchange factor for DnaK and may function as a thermosensor. Unfolded proteins bind initially to DnaJ; upon interaction with the DnaJ-bound protein, DnaK hydrolyzes its bound ATP, resulting in the formation of a stable complex. GrpE releases ADP from DnaK; ATP binding to DnaK triggers the release of the substrate protein, thus completing the reaction cycle. Several rounds of ATP-dependent interactions between DnaJ, DnaK and GrpE are required for fully efficient folding.</text>
</comment>
<dbReference type="InterPro" id="IPR013805">
    <property type="entry name" value="GrpE_CC"/>
</dbReference>
<dbReference type="GO" id="GO:0042803">
    <property type="term" value="F:protein homodimerization activity"/>
    <property type="evidence" value="ECO:0007669"/>
    <property type="project" value="InterPro"/>
</dbReference>
<dbReference type="Gene3D" id="2.30.22.10">
    <property type="entry name" value="Head domain of nucleotide exchange factor GrpE"/>
    <property type="match status" value="1"/>
</dbReference>
<dbReference type="HAMAP" id="MF_01151">
    <property type="entry name" value="GrpE"/>
    <property type="match status" value="1"/>
</dbReference>
<dbReference type="Gene3D" id="3.90.20.20">
    <property type="match status" value="1"/>
</dbReference>
<evidence type="ECO:0000313" key="7">
    <source>
        <dbReference type="EMBL" id="UWM55030.1"/>
    </source>
</evidence>
<feature type="compositionally biased region" description="Basic and acidic residues" evidence="6">
    <location>
        <begin position="37"/>
        <end position="48"/>
    </location>
</feature>
<gene>
    <name evidence="3" type="primary">grpE</name>
    <name evidence="7" type="ORF">N0B31_01825</name>
</gene>
<comment type="subunit">
    <text evidence="3">Homodimer.</text>
</comment>
<dbReference type="SUPFAM" id="SSF58014">
    <property type="entry name" value="Coiled-coil domain of nucleotide exchange factor GrpE"/>
    <property type="match status" value="1"/>
</dbReference>
<dbReference type="GO" id="GO:0005737">
    <property type="term" value="C:cytoplasm"/>
    <property type="evidence" value="ECO:0007669"/>
    <property type="project" value="UniProtKB-SubCell"/>
</dbReference>
<dbReference type="InterPro" id="IPR000740">
    <property type="entry name" value="GrpE"/>
</dbReference>
<sequence>MSENEGEAADETPSEEVDPAENGASTAEAAVEPDPELVERIAEADPGEVAREVVSLRQRADAAEDALAAEETRAEELESKLKRKTADFQNYKKRMEKRREQEKARATEDLVERLVEVRDNLVRALEQDDGTDIRGGIEKTLETFDRVLDAENVVTIEPGPGEDVDPQRHEVLLRVDSDHPEGTVDSLQRPGYEMAGKVIRPAQVTVSDGA</sequence>
<keyword evidence="2 3" id="KW-0143">Chaperone</keyword>